<feature type="transmembrane region" description="Helical" evidence="2">
    <location>
        <begin position="70"/>
        <end position="92"/>
    </location>
</feature>
<protein>
    <submittedName>
        <fullName evidence="4">Transmembrane protein</fullName>
    </submittedName>
</protein>
<keyword evidence="2" id="KW-1133">Transmembrane helix</keyword>
<dbReference type="Proteomes" id="UP000492821">
    <property type="component" value="Unassembled WGS sequence"/>
</dbReference>
<evidence type="ECO:0000256" key="1">
    <source>
        <dbReference type="SAM" id="MobiDB-lite"/>
    </source>
</evidence>
<reference evidence="3" key="1">
    <citation type="journal article" date="2013" name="Genetics">
        <title>The draft genome and transcriptome of Panagrellus redivivus are shaped by the harsh demands of a free-living lifestyle.</title>
        <authorList>
            <person name="Srinivasan J."/>
            <person name="Dillman A.R."/>
            <person name="Macchietto M.G."/>
            <person name="Heikkinen L."/>
            <person name="Lakso M."/>
            <person name="Fracchia K.M."/>
            <person name="Antoshechkin I."/>
            <person name="Mortazavi A."/>
            <person name="Wong G."/>
            <person name="Sternberg P.W."/>
        </authorList>
    </citation>
    <scope>NUCLEOTIDE SEQUENCE [LARGE SCALE GENOMIC DNA]</scope>
    <source>
        <strain evidence="3">MT8872</strain>
    </source>
</reference>
<name>A0A7E4VL15_PANRE</name>
<keyword evidence="2" id="KW-0472">Membrane</keyword>
<reference evidence="4" key="2">
    <citation type="submission" date="2020-10" db="UniProtKB">
        <authorList>
            <consortium name="WormBaseParasite"/>
        </authorList>
    </citation>
    <scope>IDENTIFICATION</scope>
</reference>
<sequence length="98" mass="10685">MVVYSSSQRLDLLPDDPFFGCMPPPVYYQAVPDDAISPPPYTRHDPHGPPTFETGSTSSDFDSSLTLKKAFAISLILIGATGALALLAHAFVQRYVWV</sequence>
<evidence type="ECO:0000313" key="3">
    <source>
        <dbReference type="Proteomes" id="UP000492821"/>
    </source>
</evidence>
<keyword evidence="2" id="KW-0812">Transmembrane</keyword>
<evidence type="ECO:0000313" key="4">
    <source>
        <dbReference type="WBParaSite" id="Pan_g22477.t1"/>
    </source>
</evidence>
<dbReference type="WBParaSite" id="Pan_g22477.t1">
    <property type="protein sequence ID" value="Pan_g22477.t1"/>
    <property type="gene ID" value="Pan_g22477"/>
</dbReference>
<feature type="region of interest" description="Disordered" evidence="1">
    <location>
        <begin position="37"/>
        <end position="60"/>
    </location>
</feature>
<proteinExistence type="predicted"/>
<dbReference type="AlphaFoldDB" id="A0A7E4VL15"/>
<accession>A0A7E4VL15</accession>
<keyword evidence="3" id="KW-1185">Reference proteome</keyword>
<organism evidence="3 4">
    <name type="scientific">Panagrellus redivivus</name>
    <name type="common">Microworm</name>
    <dbReference type="NCBI Taxonomy" id="6233"/>
    <lineage>
        <taxon>Eukaryota</taxon>
        <taxon>Metazoa</taxon>
        <taxon>Ecdysozoa</taxon>
        <taxon>Nematoda</taxon>
        <taxon>Chromadorea</taxon>
        <taxon>Rhabditida</taxon>
        <taxon>Tylenchina</taxon>
        <taxon>Panagrolaimomorpha</taxon>
        <taxon>Panagrolaimoidea</taxon>
        <taxon>Panagrolaimidae</taxon>
        <taxon>Panagrellus</taxon>
    </lineage>
</organism>
<evidence type="ECO:0000256" key="2">
    <source>
        <dbReference type="SAM" id="Phobius"/>
    </source>
</evidence>